<comment type="similarity">
    <text evidence="1">Belongs to the CdaR family.</text>
</comment>
<protein>
    <submittedName>
        <fullName evidence="4">PucR family transcriptional regulator</fullName>
    </submittedName>
</protein>
<dbReference type="PANTHER" id="PTHR33744">
    <property type="entry name" value="CARBOHYDRATE DIACID REGULATOR"/>
    <property type="match status" value="1"/>
</dbReference>
<dbReference type="RefSeq" id="WP_378588188.1">
    <property type="nucleotide sequence ID" value="NZ_JBHSKD010000006.1"/>
</dbReference>
<dbReference type="Pfam" id="PF13556">
    <property type="entry name" value="HTH_30"/>
    <property type="match status" value="1"/>
</dbReference>
<dbReference type="InterPro" id="IPR042070">
    <property type="entry name" value="PucR_C-HTH_sf"/>
</dbReference>
<dbReference type="InterPro" id="IPR041522">
    <property type="entry name" value="CdaR_GGDEF"/>
</dbReference>
<comment type="caution">
    <text evidence="4">The sequence shown here is derived from an EMBL/GenBank/DDBJ whole genome shotgun (WGS) entry which is preliminary data.</text>
</comment>
<sequence>MEPRAAHVPSTNLGSIVSLLGEDVHGSIDLLEGRPDATVEEVRLVDKLEEIEEIGPQTLVVLDPTLSANMGAYMLDVAVRRALSRGASAIAVIADSDRHVSTTARALCRKSGLGLLRLHRERDVNKILHVLALQLVDELHLTIGRVQRACGAIGLAETNDPESLARTVSGLLGWQIDVGPAPQQKDESLLGIPVVYSEPSGPHFLSASPDGPDAHTLLELVLSRMSLQLTGGAVIERNRLLSASEVLRQLISGDSGTREELAPVAQRLGIPIDQWHAVIRFEFVTGRGDENQPPFERRERLARVALAAARALGGTWHVGQDPKALLLVFSTPSAAPETVGPRLQRGATAIIEALRRPVPDFRAHVGIGSVRQGMTGMAGSATEAHLAAAHARSTRRVDTPISFDAVGIRTTVVEWYGSPTVQKSIDALFAPLDSLPRSRRSGTVEILGAYLDCGGSISRTAEVMHLHRNAVRARLKRAVDLLDVDLEDPDQRLFVHLACRSRSIMLSPQR</sequence>
<dbReference type="Pfam" id="PF17853">
    <property type="entry name" value="GGDEF_2"/>
    <property type="match status" value="1"/>
</dbReference>
<dbReference type="EMBL" id="JBHSKD010000006">
    <property type="protein sequence ID" value="MFC5176189.1"/>
    <property type="molecule type" value="Genomic_DNA"/>
</dbReference>
<proteinExistence type="inferred from homology"/>
<dbReference type="Proteomes" id="UP001596087">
    <property type="component" value="Unassembled WGS sequence"/>
</dbReference>
<evidence type="ECO:0000313" key="4">
    <source>
        <dbReference type="EMBL" id="MFC5176189.1"/>
    </source>
</evidence>
<keyword evidence="5" id="KW-1185">Reference proteome</keyword>
<feature type="domain" description="PucR C-terminal helix-turn-helix" evidence="2">
    <location>
        <begin position="444"/>
        <end position="500"/>
    </location>
</feature>
<gene>
    <name evidence="4" type="ORF">ACFPGP_05870</name>
</gene>
<dbReference type="InterPro" id="IPR051448">
    <property type="entry name" value="CdaR-like_regulators"/>
</dbReference>
<dbReference type="InterPro" id="IPR025736">
    <property type="entry name" value="PucR_C-HTH_dom"/>
</dbReference>
<name>A0ABW0BFV7_9ACTN</name>
<evidence type="ECO:0000259" key="2">
    <source>
        <dbReference type="Pfam" id="PF13556"/>
    </source>
</evidence>
<evidence type="ECO:0000259" key="3">
    <source>
        <dbReference type="Pfam" id="PF17853"/>
    </source>
</evidence>
<dbReference type="PANTHER" id="PTHR33744:SF1">
    <property type="entry name" value="DNA-BINDING TRANSCRIPTIONAL ACTIVATOR ADER"/>
    <property type="match status" value="1"/>
</dbReference>
<reference evidence="5" key="1">
    <citation type="journal article" date="2019" name="Int. J. Syst. Evol. Microbiol.">
        <title>The Global Catalogue of Microorganisms (GCM) 10K type strain sequencing project: providing services to taxonomists for standard genome sequencing and annotation.</title>
        <authorList>
            <consortium name="The Broad Institute Genomics Platform"/>
            <consortium name="The Broad Institute Genome Sequencing Center for Infectious Disease"/>
            <person name="Wu L."/>
            <person name="Ma J."/>
        </authorList>
    </citation>
    <scope>NUCLEOTIDE SEQUENCE [LARGE SCALE GENOMIC DNA]</scope>
    <source>
        <strain evidence="5">DFY41</strain>
    </source>
</reference>
<dbReference type="Gene3D" id="1.10.10.2840">
    <property type="entry name" value="PucR C-terminal helix-turn-helix domain"/>
    <property type="match status" value="1"/>
</dbReference>
<organism evidence="4 5">
    <name type="scientific">Nocardioides taihuensis</name>
    <dbReference type="NCBI Taxonomy" id="1835606"/>
    <lineage>
        <taxon>Bacteria</taxon>
        <taxon>Bacillati</taxon>
        <taxon>Actinomycetota</taxon>
        <taxon>Actinomycetes</taxon>
        <taxon>Propionibacteriales</taxon>
        <taxon>Nocardioidaceae</taxon>
        <taxon>Nocardioides</taxon>
    </lineage>
</organism>
<evidence type="ECO:0000256" key="1">
    <source>
        <dbReference type="ARBA" id="ARBA00006754"/>
    </source>
</evidence>
<accession>A0ABW0BFV7</accession>
<feature type="domain" description="CdaR GGDEF-like" evidence="3">
    <location>
        <begin position="257"/>
        <end position="388"/>
    </location>
</feature>
<evidence type="ECO:0000313" key="5">
    <source>
        <dbReference type="Proteomes" id="UP001596087"/>
    </source>
</evidence>